<sequence length="156" mass="17269">MMPSYKKSGLDFSGLNLPSQYKFRRAECVEDPAVAKAPDLSVYPYDTTLYTCAASITWLNKNTIPHTQFAVGSGTLELIKTVNVSDAVPQHTATIVITNKESGRVLCREPIRRGYDFSSLQNKLPPTKKELRCVSFEVATGAPMFITVGHPWSRGQ</sequence>
<dbReference type="Proteomes" id="UP001447188">
    <property type="component" value="Unassembled WGS sequence"/>
</dbReference>
<keyword evidence="2" id="KW-1185">Reference proteome</keyword>
<dbReference type="EMBL" id="JBBBZM010000120">
    <property type="protein sequence ID" value="KAL0633608.1"/>
    <property type="molecule type" value="Genomic_DNA"/>
</dbReference>
<evidence type="ECO:0000313" key="2">
    <source>
        <dbReference type="Proteomes" id="UP001447188"/>
    </source>
</evidence>
<accession>A0ABR3GCR3</accession>
<gene>
    <name evidence="1" type="ORF">Q9L58_007498</name>
</gene>
<protein>
    <submittedName>
        <fullName evidence="1">Uncharacterized protein</fullName>
    </submittedName>
</protein>
<evidence type="ECO:0000313" key="1">
    <source>
        <dbReference type="EMBL" id="KAL0633608.1"/>
    </source>
</evidence>
<name>A0ABR3GCR3_9PEZI</name>
<comment type="caution">
    <text evidence="1">The sequence shown here is derived from an EMBL/GenBank/DDBJ whole genome shotgun (WGS) entry which is preliminary data.</text>
</comment>
<organism evidence="1 2">
    <name type="scientific">Discina gigas</name>
    <dbReference type="NCBI Taxonomy" id="1032678"/>
    <lineage>
        <taxon>Eukaryota</taxon>
        <taxon>Fungi</taxon>
        <taxon>Dikarya</taxon>
        <taxon>Ascomycota</taxon>
        <taxon>Pezizomycotina</taxon>
        <taxon>Pezizomycetes</taxon>
        <taxon>Pezizales</taxon>
        <taxon>Discinaceae</taxon>
        <taxon>Discina</taxon>
    </lineage>
</organism>
<reference evidence="1 2" key="1">
    <citation type="submission" date="2024-02" db="EMBL/GenBank/DDBJ databases">
        <title>Discinaceae phylogenomics.</title>
        <authorList>
            <person name="Dirks A.C."/>
            <person name="James T.Y."/>
        </authorList>
    </citation>
    <scope>NUCLEOTIDE SEQUENCE [LARGE SCALE GENOMIC DNA]</scope>
    <source>
        <strain evidence="1 2">ACD0624</strain>
    </source>
</reference>
<proteinExistence type="predicted"/>